<keyword evidence="4" id="KW-1185">Reference proteome</keyword>
<accession>A0AAD1XWY0</accession>
<comment type="similarity">
    <text evidence="1">Belongs to the SKP1 family.</text>
</comment>
<evidence type="ECO:0000259" key="2">
    <source>
        <dbReference type="Pfam" id="PF03931"/>
    </source>
</evidence>
<reference evidence="3" key="1">
    <citation type="submission" date="2023-07" db="EMBL/GenBank/DDBJ databases">
        <authorList>
            <consortium name="AG Swart"/>
            <person name="Singh M."/>
            <person name="Singh A."/>
            <person name="Seah K."/>
            <person name="Emmerich C."/>
        </authorList>
    </citation>
    <scope>NUCLEOTIDE SEQUENCE</scope>
    <source>
        <strain evidence="3">DP1</strain>
    </source>
</reference>
<organism evidence="3 4">
    <name type="scientific">Euplotes crassus</name>
    <dbReference type="NCBI Taxonomy" id="5936"/>
    <lineage>
        <taxon>Eukaryota</taxon>
        <taxon>Sar</taxon>
        <taxon>Alveolata</taxon>
        <taxon>Ciliophora</taxon>
        <taxon>Intramacronucleata</taxon>
        <taxon>Spirotrichea</taxon>
        <taxon>Hypotrichia</taxon>
        <taxon>Euplotida</taxon>
        <taxon>Euplotidae</taxon>
        <taxon>Moneuplotes</taxon>
    </lineage>
</organism>
<dbReference type="InterPro" id="IPR001232">
    <property type="entry name" value="SKP1-like"/>
</dbReference>
<feature type="domain" description="SKP1 component POZ" evidence="2">
    <location>
        <begin position="4"/>
        <end position="62"/>
    </location>
</feature>
<protein>
    <recommendedName>
        <fullName evidence="2">SKP1 component POZ domain-containing protein</fullName>
    </recommendedName>
</protein>
<dbReference type="Gene3D" id="3.30.710.10">
    <property type="entry name" value="Potassium Channel Kv1.1, Chain A"/>
    <property type="match status" value="1"/>
</dbReference>
<evidence type="ECO:0000256" key="1">
    <source>
        <dbReference type="ARBA" id="ARBA00009993"/>
    </source>
</evidence>
<evidence type="ECO:0000313" key="3">
    <source>
        <dbReference type="EMBL" id="CAI2380364.1"/>
    </source>
</evidence>
<dbReference type="SUPFAM" id="SSF54695">
    <property type="entry name" value="POZ domain"/>
    <property type="match status" value="1"/>
</dbReference>
<sequence length="100" mass="11750">MKRKIWLVSAGGERISISENATKKSITISDYINEILRDVDVPLPELSREVLLKAVEFFEYHTEIDESDPLYAEHTTNLYEVNHFHLEFFNIRVKKLTKLI</sequence>
<comment type="caution">
    <text evidence="3">The sequence shown here is derived from an EMBL/GenBank/DDBJ whole genome shotgun (WGS) entry which is preliminary data.</text>
</comment>
<dbReference type="GO" id="GO:0006511">
    <property type="term" value="P:ubiquitin-dependent protein catabolic process"/>
    <property type="evidence" value="ECO:0007669"/>
    <property type="project" value="InterPro"/>
</dbReference>
<name>A0AAD1XWY0_EUPCR</name>
<dbReference type="Pfam" id="PF03931">
    <property type="entry name" value="Skp1_POZ"/>
    <property type="match status" value="1"/>
</dbReference>
<dbReference type="SMART" id="SM00512">
    <property type="entry name" value="Skp1"/>
    <property type="match status" value="1"/>
</dbReference>
<dbReference type="Proteomes" id="UP001295684">
    <property type="component" value="Unassembled WGS sequence"/>
</dbReference>
<dbReference type="AlphaFoldDB" id="A0AAD1XWY0"/>
<proteinExistence type="inferred from homology"/>
<gene>
    <name evidence="3" type="ORF">ECRASSUSDP1_LOCUS21798</name>
</gene>
<dbReference type="InterPro" id="IPR016073">
    <property type="entry name" value="Skp1_comp_POZ"/>
</dbReference>
<dbReference type="EMBL" id="CAMPGE010022315">
    <property type="protein sequence ID" value="CAI2380364.1"/>
    <property type="molecule type" value="Genomic_DNA"/>
</dbReference>
<dbReference type="InterPro" id="IPR011333">
    <property type="entry name" value="SKP1/BTB/POZ_sf"/>
</dbReference>
<evidence type="ECO:0000313" key="4">
    <source>
        <dbReference type="Proteomes" id="UP001295684"/>
    </source>
</evidence>